<accession>A0A1Y1NFC8</accession>
<evidence type="ECO:0000313" key="2">
    <source>
        <dbReference type="EMBL" id="JAV96521.1"/>
    </source>
</evidence>
<dbReference type="InterPro" id="IPR007720">
    <property type="entry name" value="PigQ/GPI1"/>
</dbReference>
<evidence type="ECO:0008006" key="5">
    <source>
        <dbReference type="Google" id="ProtNLM"/>
    </source>
</evidence>
<sequence length="485" mass="55505">MKNVFIFIPDILGYDQTRTLRGFVKHFENTTSFYILTETCYPIIGFCNDNTSHNNHSLSQIHVDCNTGQISVNGIDKDAKITCVMYDYVAFKRCNLSMFNRNNHGENFSTLIHAVQNEKLTSSINGHSFSFIMLFVAINILLRSLSNFHKLLKHLRFMLRYSATALHLQQTVYTLKWALKLLKRRQSVSLYAGNVIMSKITDFLCGLVVLYFIVLYKAVIIHLASEITESIIQALEDLLNFLMGSPAGLKLNSTFNLTLGTFFSYHVTLWRAFLHTTTPLLHLALYLLVFPGACGLSFQVALLSDLVAFSSFHIYCIYVYAARLYGVQIKGLISLWRLFIGRKYNPLRKRVDSHQYTHNQLFVGTLVFTVLLFLFPTTFLYYAVFAVLRIVLLLLNGLLLRLRHCLQCFPMYMMILWLKNSPSVRGAVKLSLMHNSPVEGCEIYVSLLTLPFWDNMRNTLPETLTSVKPVSLKVVFRAIVMGSLI</sequence>
<dbReference type="InParanoid" id="A0A1Y1NFC8"/>
<evidence type="ECO:0000256" key="1">
    <source>
        <dbReference type="SAM" id="Phobius"/>
    </source>
</evidence>
<dbReference type="PANTHER" id="PTHR21329">
    <property type="entry name" value="PHOSPHATIDYLINOSITOL N-ACETYLGLUCOSAMINYLTRANSFERASE SUBUNIT Q-RELATED"/>
    <property type="match status" value="1"/>
</dbReference>
<dbReference type="GO" id="GO:0005783">
    <property type="term" value="C:endoplasmic reticulum"/>
    <property type="evidence" value="ECO:0007669"/>
    <property type="project" value="TreeGrafter"/>
</dbReference>
<keyword evidence="1" id="KW-0472">Membrane</keyword>
<name>A0A1Y1NFC8_PHOPY</name>
<organism evidence="2">
    <name type="scientific">Photinus pyralis</name>
    <name type="common">Common eastern firefly</name>
    <name type="synonym">Lampyris pyralis</name>
    <dbReference type="NCBI Taxonomy" id="7054"/>
    <lineage>
        <taxon>Eukaryota</taxon>
        <taxon>Metazoa</taxon>
        <taxon>Ecdysozoa</taxon>
        <taxon>Arthropoda</taxon>
        <taxon>Hexapoda</taxon>
        <taxon>Insecta</taxon>
        <taxon>Pterygota</taxon>
        <taxon>Neoptera</taxon>
        <taxon>Endopterygota</taxon>
        <taxon>Coleoptera</taxon>
        <taxon>Polyphaga</taxon>
        <taxon>Elateriformia</taxon>
        <taxon>Elateroidea</taxon>
        <taxon>Lampyridae</taxon>
        <taxon>Lampyrinae</taxon>
        <taxon>Photinus</taxon>
    </lineage>
</organism>
<dbReference type="AlphaFoldDB" id="A0A1Y1NFC8"/>
<feature type="transmembrane region" description="Helical" evidence="1">
    <location>
        <begin position="312"/>
        <end position="336"/>
    </location>
</feature>
<gene>
    <name evidence="3" type="ORF">PPYR_13245</name>
</gene>
<proteinExistence type="predicted"/>
<feature type="transmembrane region" description="Helical" evidence="1">
    <location>
        <begin position="129"/>
        <end position="146"/>
    </location>
</feature>
<evidence type="ECO:0000313" key="4">
    <source>
        <dbReference type="Proteomes" id="UP000327044"/>
    </source>
</evidence>
<feature type="transmembrane region" description="Helical" evidence="1">
    <location>
        <begin position="280"/>
        <end position="300"/>
    </location>
</feature>
<dbReference type="PANTHER" id="PTHR21329:SF3">
    <property type="entry name" value="PHOSPHATIDYLINOSITOL N-ACETYLGLUCOSAMINYLTRANSFERASE SUBUNIT Q"/>
    <property type="match status" value="1"/>
</dbReference>
<dbReference type="GO" id="GO:0016020">
    <property type="term" value="C:membrane"/>
    <property type="evidence" value="ECO:0007669"/>
    <property type="project" value="InterPro"/>
</dbReference>
<dbReference type="Proteomes" id="UP000327044">
    <property type="component" value="Unassembled WGS sequence"/>
</dbReference>
<keyword evidence="1" id="KW-1133">Transmembrane helix</keyword>
<feature type="transmembrane region" description="Helical" evidence="1">
    <location>
        <begin position="253"/>
        <end position="273"/>
    </location>
</feature>
<feature type="transmembrane region" description="Helical" evidence="1">
    <location>
        <begin position="356"/>
        <end position="375"/>
    </location>
</feature>
<dbReference type="GO" id="GO:0006506">
    <property type="term" value="P:GPI anchor biosynthetic process"/>
    <property type="evidence" value="ECO:0007669"/>
    <property type="project" value="InterPro"/>
</dbReference>
<feature type="transmembrane region" description="Helical" evidence="1">
    <location>
        <begin position="200"/>
        <end position="224"/>
    </location>
</feature>
<reference evidence="2" key="1">
    <citation type="journal article" date="2016" name="Sci. Rep.">
        <title>Molecular characterization of firefly nuptial gifts: a multi-omics approach sheds light on postcopulatory sexual selection.</title>
        <authorList>
            <person name="Al-Wathiqui N."/>
            <person name="Fallon T.R."/>
            <person name="South A."/>
            <person name="Weng J.K."/>
            <person name="Lewis S.M."/>
        </authorList>
    </citation>
    <scope>NUCLEOTIDE SEQUENCE</scope>
</reference>
<keyword evidence="1" id="KW-0812">Transmembrane</keyword>
<dbReference type="EMBL" id="GEZM01003860">
    <property type="protein sequence ID" value="JAV96521.1"/>
    <property type="molecule type" value="Transcribed_RNA"/>
</dbReference>
<dbReference type="Pfam" id="PF05024">
    <property type="entry name" value="Gpi1"/>
    <property type="match status" value="1"/>
</dbReference>
<dbReference type="EMBL" id="VVIM01000009">
    <property type="protein sequence ID" value="KAB0793625.1"/>
    <property type="molecule type" value="Genomic_DNA"/>
</dbReference>
<keyword evidence="4" id="KW-1185">Reference proteome</keyword>
<reference evidence="3" key="3">
    <citation type="submission" date="2019-08" db="EMBL/GenBank/DDBJ databases">
        <authorList>
            <consortium name="Photinus pyralis genome working group"/>
            <person name="Fallon T.R."/>
            <person name="Sander Lower S.E."/>
            <person name="Weng J.-K."/>
        </authorList>
    </citation>
    <scope>NUCLEOTIDE SEQUENCE</scope>
    <source>
        <strain evidence="3">1611_PpyrPB1</strain>
        <tissue evidence="3">Whole body</tissue>
    </source>
</reference>
<dbReference type="OrthoDB" id="70250at2759"/>
<reference evidence="3 4" key="2">
    <citation type="journal article" date="2018" name="Elife">
        <title>Firefly genomes illuminate parallel origins of bioluminescence in beetles.</title>
        <authorList>
            <person name="Fallon T.R."/>
            <person name="Lower S.E."/>
            <person name="Chang C.H."/>
            <person name="Bessho-Uehara M."/>
            <person name="Martin G.J."/>
            <person name="Bewick A.J."/>
            <person name="Behringer M."/>
            <person name="Debat H.J."/>
            <person name="Wong I."/>
            <person name="Day J.C."/>
            <person name="Suvorov A."/>
            <person name="Silva C.J."/>
            <person name="Stanger-Hall K.F."/>
            <person name="Hall D.W."/>
            <person name="Schmitz R.J."/>
            <person name="Nelson D.R."/>
            <person name="Lewis S.M."/>
            <person name="Shigenobu S."/>
            <person name="Bybee S.M."/>
            <person name="Larracuente A.M."/>
            <person name="Oba Y."/>
            <person name="Weng J.K."/>
        </authorList>
    </citation>
    <scope>NUCLEOTIDE SEQUENCE [LARGE SCALE GENOMIC DNA]</scope>
    <source>
        <strain evidence="3">1611_PpyrPB1</strain>
        <tissue evidence="3">Whole body</tissue>
    </source>
</reference>
<protein>
    <recommendedName>
        <fullName evidence="5">Phosphatidylinositol N-acetylglucosaminyltransferase subunit Q</fullName>
    </recommendedName>
</protein>
<evidence type="ECO:0000313" key="3">
    <source>
        <dbReference type="EMBL" id="KAB0793625.1"/>
    </source>
</evidence>